<evidence type="ECO:0000313" key="8">
    <source>
        <dbReference type="EMBL" id="KAK4534307.1"/>
    </source>
</evidence>
<dbReference type="GO" id="GO:0003735">
    <property type="term" value="F:structural constituent of ribosome"/>
    <property type="evidence" value="ECO:0007669"/>
    <property type="project" value="InterPro"/>
</dbReference>
<dbReference type="SUPFAM" id="SSF50104">
    <property type="entry name" value="Translation proteins SH3-like domain"/>
    <property type="match status" value="1"/>
</dbReference>
<dbReference type="GO" id="GO:0003723">
    <property type="term" value="F:RNA binding"/>
    <property type="evidence" value="ECO:0007669"/>
    <property type="project" value="InterPro"/>
</dbReference>
<dbReference type="NCBIfam" id="TIGR01079">
    <property type="entry name" value="rplX_bact"/>
    <property type="match status" value="1"/>
</dbReference>
<comment type="caution">
    <text evidence="8">The sequence shown here is derived from an EMBL/GenBank/DDBJ whole genome shotgun (WGS) entry which is preliminary data.</text>
</comment>
<dbReference type="HAMAP" id="MF_01326_B">
    <property type="entry name" value="Ribosomal_uL24_B"/>
    <property type="match status" value="1"/>
</dbReference>
<dbReference type="Proteomes" id="UP001301350">
    <property type="component" value="Unassembled WGS sequence"/>
</dbReference>
<evidence type="ECO:0000256" key="5">
    <source>
        <dbReference type="ARBA" id="ARBA00035282"/>
    </source>
</evidence>
<sequence>MSSRWLRPLPPSTLLQRPWQWLGSRSLASFTKDMGAVNAEARRKAHPPMHLQRKVPGKSSRDMLNRSESALDSIRTPKRPKREEPIPPYRWRIVRGDYVQVIGGRRADIGKRGHILEVVRKSNRVVVEGVNIVRKMVPSPHADSSAAETLQVPMHTEAPVHVSNVAVVCPQTDRPTRIRIRWLEDGTRVRVSQCSGAIIPRPQILLQRRKPRLNGGQALAAWATSPQVARQRTRTEEEMKG</sequence>
<comment type="function">
    <text evidence="1">One of two assembly initiator proteins, it binds directly to the 5'-end of the 23S rRNA, where it nucleates assembly of the 50S subunit.</text>
</comment>
<feature type="compositionally biased region" description="Basic residues" evidence="6">
    <location>
        <begin position="43"/>
        <end position="56"/>
    </location>
</feature>
<dbReference type="InterPro" id="IPR041988">
    <property type="entry name" value="Ribosomal_uL24_KOW"/>
</dbReference>
<evidence type="ECO:0000256" key="1">
    <source>
        <dbReference type="ARBA" id="ARBA00004072"/>
    </source>
</evidence>
<proteinExistence type="inferred from homology"/>
<dbReference type="GO" id="GO:0005840">
    <property type="term" value="C:ribosome"/>
    <property type="evidence" value="ECO:0007669"/>
    <property type="project" value="UniProtKB-KW"/>
</dbReference>
<evidence type="ECO:0000256" key="3">
    <source>
        <dbReference type="ARBA" id="ARBA00022980"/>
    </source>
</evidence>
<comment type="similarity">
    <text evidence="2">Belongs to the universal ribosomal protein uL24 family.</text>
</comment>
<dbReference type="GO" id="GO:1990904">
    <property type="term" value="C:ribonucleoprotein complex"/>
    <property type="evidence" value="ECO:0007669"/>
    <property type="project" value="UniProtKB-KW"/>
</dbReference>
<evidence type="ECO:0000259" key="7">
    <source>
        <dbReference type="Pfam" id="PF17136"/>
    </source>
</evidence>
<dbReference type="InterPro" id="IPR014722">
    <property type="entry name" value="Rib_uL2_dom2"/>
</dbReference>
<dbReference type="InterPro" id="IPR003256">
    <property type="entry name" value="Ribosomal_uL24"/>
</dbReference>
<dbReference type="PANTHER" id="PTHR12903">
    <property type="entry name" value="MITOCHONDRIAL RIBOSOMAL PROTEIN L24"/>
    <property type="match status" value="1"/>
</dbReference>
<gene>
    <name evidence="8" type="ORF">CDCA_CDCA01G0332</name>
</gene>
<dbReference type="CDD" id="cd06089">
    <property type="entry name" value="KOW_RPL26"/>
    <property type="match status" value="1"/>
</dbReference>
<dbReference type="InterPro" id="IPR008991">
    <property type="entry name" value="Translation_prot_SH3-like_sf"/>
</dbReference>
<keyword evidence="4" id="KW-0687">Ribonucleoprotein</keyword>
<feature type="domain" description="Large ribosomal subunit protein uL24 C-terminal" evidence="7">
    <location>
        <begin position="151"/>
        <end position="199"/>
    </location>
</feature>
<keyword evidence="3" id="KW-0689">Ribosomal protein</keyword>
<dbReference type="Gene3D" id="2.30.30.30">
    <property type="match status" value="1"/>
</dbReference>
<keyword evidence="9" id="KW-1185">Reference proteome</keyword>
<accession>A0AAV9IPY0</accession>
<dbReference type="InterPro" id="IPR057264">
    <property type="entry name" value="Ribosomal_uL24_C"/>
</dbReference>
<organism evidence="8 9">
    <name type="scientific">Cyanidium caldarium</name>
    <name type="common">Red alga</name>
    <dbReference type="NCBI Taxonomy" id="2771"/>
    <lineage>
        <taxon>Eukaryota</taxon>
        <taxon>Rhodophyta</taxon>
        <taxon>Bangiophyceae</taxon>
        <taxon>Cyanidiales</taxon>
        <taxon>Cyanidiaceae</taxon>
        <taxon>Cyanidium</taxon>
    </lineage>
</organism>
<dbReference type="AlphaFoldDB" id="A0AAV9IPY0"/>
<feature type="region of interest" description="Disordered" evidence="6">
    <location>
        <begin position="40"/>
        <end position="85"/>
    </location>
</feature>
<dbReference type="Pfam" id="PF17136">
    <property type="entry name" value="ribosomal_L24"/>
    <property type="match status" value="1"/>
</dbReference>
<evidence type="ECO:0000313" key="9">
    <source>
        <dbReference type="Proteomes" id="UP001301350"/>
    </source>
</evidence>
<name>A0AAV9IPY0_CYACA</name>
<dbReference type="EMBL" id="JANCYW010000001">
    <property type="protein sequence ID" value="KAK4534307.1"/>
    <property type="molecule type" value="Genomic_DNA"/>
</dbReference>
<evidence type="ECO:0000256" key="4">
    <source>
        <dbReference type="ARBA" id="ARBA00023274"/>
    </source>
</evidence>
<protein>
    <recommendedName>
        <fullName evidence="5">Large ribosomal subunit protein uL24c</fullName>
    </recommendedName>
</protein>
<reference evidence="8 9" key="1">
    <citation type="submission" date="2022-07" db="EMBL/GenBank/DDBJ databases">
        <title>Genome-wide signatures of adaptation to extreme environments.</title>
        <authorList>
            <person name="Cho C.H."/>
            <person name="Yoon H.S."/>
        </authorList>
    </citation>
    <scope>NUCLEOTIDE SEQUENCE [LARGE SCALE GENOMIC DNA]</scope>
    <source>
        <strain evidence="8 9">DBV 063 E5</strain>
    </source>
</reference>
<evidence type="ECO:0000256" key="2">
    <source>
        <dbReference type="ARBA" id="ARBA00010618"/>
    </source>
</evidence>
<evidence type="ECO:0000256" key="6">
    <source>
        <dbReference type="SAM" id="MobiDB-lite"/>
    </source>
</evidence>
<dbReference type="GO" id="GO:0006412">
    <property type="term" value="P:translation"/>
    <property type="evidence" value="ECO:0007669"/>
    <property type="project" value="InterPro"/>
</dbReference>